<dbReference type="InterPro" id="IPR029028">
    <property type="entry name" value="Alpha/beta_knot_MTases"/>
</dbReference>
<dbReference type="Pfam" id="PF02590">
    <property type="entry name" value="SPOUT_MTase"/>
    <property type="match status" value="1"/>
</dbReference>
<dbReference type="HAMAP" id="MF_00658">
    <property type="entry name" value="23SrRNA_methyltr_H"/>
    <property type="match status" value="1"/>
</dbReference>
<comment type="caution">
    <text evidence="5">The sequence shown here is derived from an EMBL/GenBank/DDBJ whole genome shotgun (WGS) entry which is preliminary data.</text>
</comment>
<name>A0A1F6TQR2_9PROT</name>
<sequence>MLIHIIAVGTRMPAWVEAGYGEYAKRMPRECRLVLREIPAGRRAKGADIARLVREEGARQLAAVPAGARVVALERTGRELDTGGLAAALERQLASGTDLALLIGGPEGLSEECRKRADEPWSLSKLTLAHPVARVVVAEQIYRAWSIIK</sequence>
<dbReference type="NCBIfam" id="NF000986">
    <property type="entry name" value="PRK00103.1-4"/>
    <property type="match status" value="1"/>
</dbReference>
<keyword evidence="2 5" id="KW-0808">Transferase</keyword>
<gene>
    <name evidence="5" type="ORF">A2637_02320</name>
</gene>
<dbReference type="GO" id="GO:0006364">
    <property type="term" value="P:rRNA processing"/>
    <property type="evidence" value="ECO:0007669"/>
    <property type="project" value="InterPro"/>
</dbReference>
<feature type="non-terminal residue" evidence="5">
    <location>
        <position position="149"/>
    </location>
</feature>
<evidence type="ECO:0000256" key="1">
    <source>
        <dbReference type="ARBA" id="ARBA00022603"/>
    </source>
</evidence>
<evidence type="ECO:0000313" key="6">
    <source>
        <dbReference type="Proteomes" id="UP000179360"/>
    </source>
</evidence>
<dbReference type="CDD" id="cd18081">
    <property type="entry name" value="RlmH-like"/>
    <property type="match status" value="1"/>
</dbReference>
<dbReference type="InterPro" id="IPR003742">
    <property type="entry name" value="RlmH-like"/>
</dbReference>
<comment type="similarity">
    <text evidence="4">Belongs to the RNA methyltransferase RlmH family.</text>
</comment>
<dbReference type="SUPFAM" id="SSF75217">
    <property type="entry name" value="alpha/beta knot"/>
    <property type="match status" value="1"/>
</dbReference>
<dbReference type="GO" id="GO:0008168">
    <property type="term" value="F:methyltransferase activity"/>
    <property type="evidence" value="ECO:0007669"/>
    <property type="project" value="UniProtKB-KW"/>
</dbReference>
<dbReference type="InterPro" id="IPR029026">
    <property type="entry name" value="tRNA_m1G_MTases_N"/>
</dbReference>
<keyword evidence="1 5" id="KW-0489">Methyltransferase</keyword>
<evidence type="ECO:0000256" key="3">
    <source>
        <dbReference type="ARBA" id="ARBA00022691"/>
    </source>
</evidence>
<organism evidence="5 6">
    <name type="scientific">Candidatus Muproteobacteria bacterium RIFCSPHIGHO2_01_FULL_65_16</name>
    <dbReference type="NCBI Taxonomy" id="1817764"/>
    <lineage>
        <taxon>Bacteria</taxon>
        <taxon>Pseudomonadati</taxon>
        <taxon>Pseudomonadota</taxon>
        <taxon>Candidatus Muproteobacteria</taxon>
    </lineage>
</organism>
<protein>
    <submittedName>
        <fullName evidence="5">23S rRNA (Pseudouridine(1915)-N(3))-methyltransferase RlmH</fullName>
    </submittedName>
</protein>
<dbReference type="EMBL" id="MFSY01000020">
    <property type="protein sequence ID" value="OGI47415.1"/>
    <property type="molecule type" value="Genomic_DNA"/>
</dbReference>
<dbReference type="Proteomes" id="UP000179360">
    <property type="component" value="Unassembled WGS sequence"/>
</dbReference>
<dbReference type="Gene3D" id="3.40.1280.10">
    <property type="match status" value="1"/>
</dbReference>
<evidence type="ECO:0000256" key="4">
    <source>
        <dbReference type="ARBA" id="ARBA00038303"/>
    </source>
</evidence>
<dbReference type="PANTHER" id="PTHR33603:SF1">
    <property type="entry name" value="RIBOSOMAL RNA LARGE SUBUNIT METHYLTRANSFERASE H"/>
    <property type="match status" value="1"/>
</dbReference>
<proteinExistence type="inferred from homology"/>
<keyword evidence="3" id="KW-0949">S-adenosyl-L-methionine</keyword>
<accession>A0A1F6TQR2</accession>
<dbReference type="AlphaFoldDB" id="A0A1F6TQR2"/>
<dbReference type="PIRSF" id="PIRSF004505">
    <property type="entry name" value="MT_bac"/>
    <property type="match status" value="1"/>
</dbReference>
<dbReference type="STRING" id="1817764.A2637_02320"/>
<dbReference type="NCBIfam" id="TIGR00246">
    <property type="entry name" value="tRNA_RlmH_YbeA"/>
    <property type="match status" value="1"/>
</dbReference>
<dbReference type="GO" id="GO:0032259">
    <property type="term" value="P:methylation"/>
    <property type="evidence" value="ECO:0007669"/>
    <property type="project" value="UniProtKB-KW"/>
</dbReference>
<evidence type="ECO:0000256" key="2">
    <source>
        <dbReference type="ARBA" id="ARBA00022679"/>
    </source>
</evidence>
<dbReference type="PANTHER" id="PTHR33603">
    <property type="entry name" value="METHYLTRANSFERASE"/>
    <property type="match status" value="1"/>
</dbReference>
<reference evidence="5 6" key="1">
    <citation type="journal article" date="2016" name="Nat. Commun.">
        <title>Thousands of microbial genomes shed light on interconnected biogeochemical processes in an aquifer system.</title>
        <authorList>
            <person name="Anantharaman K."/>
            <person name="Brown C.T."/>
            <person name="Hug L.A."/>
            <person name="Sharon I."/>
            <person name="Castelle C.J."/>
            <person name="Probst A.J."/>
            <person name="Thomas B.C."/>
            <person name="Singh A."/>
            <person name="Wilkins M.J."/>
            <person name="Karaoz U."/>
            <person name="Brodie E.L."/>
            <person name="Williams K.H."/>
            <person name="Hubbard S.S."/>
            <person name="Banfield J.F."/>
        </authorList>
    </citation>
    <scope>NUCLEOTIDE SEQUENCE [LARGE SCALE GENOMIC DNA]</scope>
</reference>
<evidence type="ECO:0000313" key="5">
    <source>
        <dbReference type="EMBL" id="OGI47415.1"/>
    </source>
</evidence>